<dbReference type="AlphaFoldDB" id="A0A1X1TY72"/>
<keyword evidence="4" id="KW-1185">Reference proteome</keyword>
<organism evidence="3 4">
    <name type="scientific">Mycobacterium florentinum</name>
    <dbReference type="NCBI Taxonomy" id="292462"/>
    <lineage>
        <taxon>Bacteria</taxon>
        <taxon>Bacillati</taxon>
        <taxon>Actinomycetota</taxon>
        <taxon>Actinomycetes</taxon>
        <taxon>Mycobacteriales</taxon>
        <taxon>Mycobacteriaceae</taxon>
        <taxon>Mycobacterium</taxon>
        <taxon>Mycobacterium simiae complex</taxon>
    </lineage>
</organism>
<dbReference type="InterPro" id="IPR039564">
    <property type="entry name" value="Peptidase_C39-like"/>
</dbReference>
<proteinExistence type="predicted"/>
<dbReference type="Pfam" id="PF13529">
    <property type="entry name" value="Peptidase_C39_2"/>
    <property type="match status" value="1"/>
</dbReference>
<protein>
    <recommendedName>
        <fullName evidence="2">Peptidase C39-like domain-containing protein</fullName>
    </recommendedName>
</protein>
<dbReference type="STRING" id="292462.AWC05_02285"/>
<feature type="chain" id="PRO_5038347670" description="Peptidase C39-like domain-containing protein" evidence="1">
    <location>
        <begin position="30"/>
        <end position="224"/>
    </location>
</feature>
<feature type="signal peptide" evidence="1">
    <location>
        <begin position="1"/>
        <end position="29"/>
    </location>
</feature>
<reference evidence="3 4" key="1">
    <citation type="submission" date="2016-01" db="EMBL/GenBank/DDBJ databases">
        <title>The new phylogeny of the genus Mycobacterium.</title>
        <authorList>
            <person name="Tarcisio F."/>
            <person name="Conor M."/>
            <person name="Antonella G."/>
            <person name="Elisabetta G."/>
            <person name="Giulia F.S."/>
            <person name="Sara T."/>
            <person name="Anna F."/>
            <person name="Clotilde B."/>
            <person name="Roberto B."/>
            <person name="Veronica D.S."/>
            <person name="Fabio R."/>
            <person name="Monica P."/>
            <person name="Olivier J."/>
            <person name="Enrico T."/>
            <person name="Nicola S."/>
        </authorList>
    </citation>
    <scope>NUCLEOTIDE SEQUENCE [LARGE SCALE GENOMIC DNA]</scope>
    <source>
        <strain evidence="3 4">DSM 44852</strain>
    </source>
</reference>
<dbReference type="RefSeq" id="WP_232078788.1">
    <property type="nucleotide sequence ID" value="NZ_AP022576.1"/>
</dbReference>
<evidence type="ECO:0000313" key="4">
    <source>
        <dbReference type="Proteomes" id="UP000193010"/>
    </source>
</evidence>
<feature type="domain" description="Peptidase C39-like" evidence="2">
    <location>
        <begin position="73"/>
        <end position="194"/>
    </location>
</feature>
<keyword evidence="1" id="KW-0732">Signal</keyword>
<sequence length="224" mass="23425">MAHTPPTMATLTTKACVGALAALSTAAAAGWAVGIADAHATPDVPAPRIAAGMHGDPAAAAPYWRYQQQQLDCGEMAVADVIGQISGHEPGEDEINAAAGNIPSAAHPGPIYRPGGRTSNKDLVPLLAHYGIRADAVHPDTDALALDLDHGRKVIIGLNDNVIWNKPGDRTKENHFVVVIGIDTDAGVVHLNDSGIRAGRDEQVWIATFEEAWAASENFAVVTK</sequence>
<gene>
    <name evidence="3" type="ORF">AWC05_02285</name>
</gene>
<name>A0A1X1TY72_MYCFL</name>
<evidence type="ECO:0000256" key="1">
    <source>
        <dbReference type="SAM" id="SignalP"/>
    </source>
</evidence>
<evidence type="ECO:0000259" key="2">
    <source>
        <dbReference type="Pfam" id="PF13529"/>
    </source>
</evidence>
<dbReference type="EMBL" id="LQOV01000031">
    <property type="protein sequence ID" value="ORV49525.1"/>
    <property type="molecule type" value="Genomic_DNA"/>
</dbReference>
<accession>A0A1X1TY72</accession>
<evidence type="ECO:0000313" key="3">
    <source>
        <dbReference type="EMBL" id="ORV49525.1"/>
    </source>
</evidence>
<dbReference type="Proteomes" id="UP000193010">
    <property type="component" value="Unassembled WGS sequence"/>
</dbReference>
<dbReference type="Gene3D" id="3.90.70.10">
    <property type="entry name" value="Cysteine proteinases"/>
    <property type="match status" value="1"/>
</dbReference>
<comment type="caution">
    <text evidence="3">The sequence shown here is derived from an EMBL/GenBank/DDBJ whole genome shotgun (WGS) entry which is preliminary data.</text>
</comment>